<dbReference type="CDD" id="cd04181">
    <property type="entry name" value="NTP_transferase"/>
    <property type="match status" value="1"/>
</dbReference>
<dbReference type="UniPathway" id="UPA00113">
    <property type="reaction ID" value="UER00532"/>
</dbReference>
<dbReference type="PANTHER" id="PTHR42883:SF3">
    <property type="entry name" value="BIFUNCTIONAL PROTEIN GLMU"/>
    <property type="match status" value="1"/>
</dbReference>
<reference evidence="5" key="1">
    <citation type="journal article" date="2013" name="Syst. Appl. Microbiol.">
        <title>New insights into the archaeal diversity of a hypersaline microbial mat obtained by a metagenomic approach.</title>
        <authorList>
            <person name="Lopez-Lopez A."/>
            <person name="Richter M."/>
            <person name="Pena A."/>
            <person name="Tamames J."/>
            <person name="Rossello-Mora R."/>
        </authorList>
    </citation>
    <scope>NUCLEOTIDE SEQUENCE</scope>
</reference>
<dbReference type="NCBIfam" id="TIGR03992">
    <property type="entry name" value="Arch_glmU"/>
    <property type="match status" value="1"/>
</dbReference>
<sequence>MKAVILAAGEGTRLRPFTVSEPKVMISVANKPILEYVVESLVENGIKDIVMVVGYRKESIMSYFGDGDFLGANIEYVTQEKQPSQGGTAHALYQAMGRVPEDFIVLPGDNVISKKTVSEFLENRENESLLITRSDSPSKYGVVTLDDGDLECVVEKPEKSPSHLISTGIYSFTPDVFDYINEAMGERRYDLTSVVQTLKEDRPIKCIITDSTWIDAVYPWDLLDVNATALHDVRKSINGVVEENVTIKGNVMVGEGTIIRAGSYIEGPAIIGEGCDIGPNACILPSTSINDDSSIEPFSVVKNSLIMSGVKVGANSNIENSVIGDGVKLGSKFSNHCDDADIKSNIGHYEVEDIGCMIAEDTVVGSGVTCEAGKIIGADCRIGSGTVIRKNIESGSRVM</sequence>
<dbReference type="SUPFAM" id="SSF53448">
    <property type="entry name" value="Nucleotide-diphospho-sugar transferases"/>
    <property type="match status" value="1"/>
</dbReference>
<dbReference type="GO" id="GO:0006048">
    <property type="term" value="P:UDP-N-acetylglucosamine biosynthetic process"/>
    <property type="evidence" value="ECO:0007669"/>
    <property type="project" value="UniProtKB-UniPathway"/>
</dbReference>
<dbReference type="AlphaFoldDB" id="M1P0V2"/>
<dbReference type="GO" id="GO:0019134">
    <property type="term" value="F:glucosamine-1-phosphate N-acetyltransferase activity"/>
    <property type="evidence" value="ECO:0007669"/>
    <property type="project" value="InterPro"/>
</dbReference>
<dbReference type="InterPro" id="IPR011004">
    <property type="entry name" value="Trimer_LpxA-like_sf"/>
</dbReference>
<feature type="domain" description="Nucleotidyl transferase" evidence="3">
    <location>
        <begin position="2"/>
        <end position="228"/>
    </location>
</feature>
<dbReference type="Gene3D" id="2.160.10.10">
    <property type="entry name" value="Hexapeptide repeat proteins"/>
    <property type="match status" value="1"/>
</dbReference>
<evidence type="ECO:0000256" key="2">
    <source>
        <dbReference type="ARBA" id="ARBA00007947"/>
    </source>
</evidence>
<dbReference type="InterPro" id="IPR005835">
    <property type="entry name" value="NTP_transferase_dom"/>
</dbReference>
<evidence type="ECO:0000259" key="4">
    <source>
        <dbReference type="Pfam" id="PF25087"/>
    </source>
</evidence>
<evidence type="ECO:0000313" key="5">
    <source>
        <dbReference type="EMBL" id="AGF92956.1"/>
    </source>
</evidence>
<evidence type="ECO:0000259" key="3">
    <source>
        <dbReference type="Pfam" id="PF00483"/>
    </source>
</evidence>
<feature type="domain" description="Mannose-1-phosphate guanyltransferase C-terminal" evidence="4">
    <location>
        <begin position="265"/>
        <end position="332"/>
    </location>
</feature>
<dbReference type="Gene3D" id="3.90.550.10">
    <property type="entry name" value="Spore Coat Polysaccharide Biosynthesis Protein SpsA, Chain A"/>
    <property type="match status" value="1"/>
</dbReference>
<comment type="similarity">
    <text evidence="2">In the N-terminal section; belongs to the N-acetylglucosamine-1-phosphate uridyltransferase family.</text>
</comment>
<keyword evidence="5" id="KW-0808">Transferase</keyword>
<dbReference type="PANTHER" id="PTHR42883">
    <property type="entry name" value="GLUCOSE-1-PHOSPHATE THYMIDYLTRANSFERASE"/>
    <property type="match status" value="1"/>
</dbReference>
<gene>
    <name evidence="5" type="ORF">FLSS-6_0011</name>
</gene>
<dbReference type="EC" id="2.-.-.-" evidence="5"/>
<dbReference type="Pfam" id="PF25087">
    <property type="entry name" value="GMPPB_C"/>
    <property type="match status" value="1"/>
</dbReference>
<dbReference type="SUPFAM" id="SSF51161">
    <property type="entry name" value="Trimeric LpxA-like enzymes"/>
    <property type="match status" value="1"/>
</dbReference>
<dbReference type="EMBL" id="JX684078">
    <property type="protein sequence ID" value="AGF92956.1"/>
    <property type="molecule type" value="Genomic_DNA"/>
</dbReference>
<evidence type="ECO:0000256" key="1">
    <source>
        <dbReference type="ARBA" id="ARBA00007707"/>
    </source>
</evidence>
<name>M1P0V2_9ZZZZ</name>
<dbReference type="InterPro" id="IPR056729">
    <property type="entry name" value="GMPPB_C"/>
</dbReference>
<organism evidence="5">
    <name type="scientific">uncultured organism</name>
    <dbReference type="NCBI Taxonomy" id="155900"/>
    <lineage>
        <taxon>unclassified sequences</taxon>
        <taxon>environmental samples</taxon>
    </lineage>
</organism>
<proteinExistence type="inferred from homology"/>
<accession>M1P0V2</accession>
<dbReference type="InterPro" id="IPR023915">
    <property type="entry name" value="Bifunctiontional_GlmU_arc-type"/>
</dbReference>
<dbReference type="GO" id="GO:0003977">
    <property type="term" value="F:UDP-N-acetylglucosamine diphosphorylase activity"/>
    <property type="evidence" value="ECO:0007669"/>
    <property type="project" value="InterPro"/>
</dbReference>
<protein>
    <submittedName>
        <fullName evidence="5">Nucleotidyl transferase</fullName>
        <ecNumber evidence="5">2.-.-.-</ecNumber>
    </submittedName>
</protein>
<dbReference type="Pfam" id="PF00483">
    <property type="entry name" value="NTP_transferase"/>
    <property type="match status" value="1"/>
</dbReference>
<dbReference type="InterPro" id="IPR029044">
    <property type="entry name" value="Nucleotide-diphossugar_trans"/>
</dbReference>
<comment type="similarity">
    <text evidence="1">In the C-terminal section; belongs to the transferase hexapeptide repeat family.</text>
</comment>